<dbReference type="PANTHER" id="PTHR48258">
    <property type="entry name" value="DUF4218 DOMAIN-CONTAINING PROTEIN-RELATED"/>
    <property type="match status" value="1"/>
</dbReference>
<dbReference type="EMBL" id="LGRX02013418">
    <property type="protein sequence ID" value="KAK3266124.1"/>
    <property type="molecule type" value="Genomic_DNA"/>
</dbReference>
<reference evidence="2 3" key="1">
    <citation type="journal article" date="2015" name="Genome Biol. Evol.">
        <title>Comparative Genomics of a Bacterivorous Green Alga Reveals Evolutionary Causalities and Consequences of Phago-Mixotrophic Mode of Nutrition.</title>
        <authorList>
            <person name="Burns J.A."/>
            <person name="Paasch A."/>
            <person name="Narechania A."/>
            <person name="Kim E."/>
        </authorList>
    </citation>
    <scope>NUCLEOTIDE SEQUENCE [LARGE SCALE GENOMIC DNA]</scope>
    <source>
        <strain evidence="2 3">PLY_AMNH</strain>
    </source>
</reference>
<dbReference type="Pfam" id="PF02992">
    <property type="entry name" value="Transposase_21"/>
    <property type="match status" value="1"/>
</dbReference>
<feature type="compositionally biased region" description="Polar residues" evidence="1">
    <location>
        <begin position="282"/>
        <end position="298"/>
    </location>
</feature>
<feature type="compositionally biased region" description="Basic and acidic residues" evidence="1">
    <location>
        <begin position="430"/>
        <end position="443"/>
    </location>
</feature>
<accession>A0AAE0FUG4</accession>
<feature type="region of interest" description="Disordered" evidence="1">
    <location>
        <begin position="838"/>
        <end position="865"/>
    </location>
</feature>
<dbReference type="PANTHER" id="PTHR48258:SF15">
    <property type="entry name" value="OS02G0543900 PROTEIN"/>
    <property type="match status" value="1"/>
</dbReference>
<evidence type="ECO:0000313" key="3">
    <source>
        <dbReference type="Proteomes" id="UP001190700"/>
    </source>
</evidence>
<name>A0AAE0FUG4_9CHLO</name>
<keyword evidence="3" id="KW-1185">Reference proteome</keyword>
<feature type="compositionally biased region" description="Basic and acidic residues" evidence="1">
    <location>
        <begin position="838"/>
        <end position="857"/>
    </location>
</feature>
<dbReference type="Proteomes" id="UP001190700">
    <property type="component" value="Unassembled WGS sequence"/>
</dbReference>
<protein>
    <submittedName>
        <fullName evidence="2">Uncharacterized protein</fullName>
    </submittedName>
</protein>
<feature type="region of interest" description="Disordered" evidence="1">
    <location>
        <begin position="420"/>
        <end position="454"/>
    </location>
</feature>
<gene>
    <name evidence="2" type="ORF">CYMTET_25227</name>
</gene>
<proteinExistence type="predicted"/>
<feature type="compositionally biased region" description="Acidic residues" evidence="1">
    <location>
        <begin position="444"/>
        <end position="454"/>
    </location>
</feature>
<comment type="caution">
    <text evidence="2">The sequence shown here is derived from an EMBL/GenBank/DDBJ whole genome shotgun (WGS) entry which is preliminary data.</text>
</comment>
<organism evidence="2 3">
    <name type="scientific">Cymbomonas tetramitiformis</name>
    <dbReference type="NCBI Taxonomy" id="36881"/>
    <lineage>
        <taxon>Eukaryota</taxon>
        <taxon>Viridiplantae</taxon>
        <taxon>Chlorophyta</taxon>
        <taxon>Pyramimonadophyceae</taxon>
        <taxon>Pyramimonadales</taxon>
        <taxon>Pyramimonadaceae</taxon>
        <taxon>Cymbomonas</taxon>
    </lineage>
</organism>
<dbReference type="InterPro" id="IPR004242">
    <property type="entry name" value="Transposase_21"/>
</dbReference>
<feature type="compositionally biased region" description="Polar residues" evidence="1">
    <location>
        <begin position="224"/>
        <end position="240"/>
    </location>
</feature>
<evidence type="ECO:0000256" key="1">
    <source>
        <dbReference type="SAM" id="MobiDB-lite"/>
    </source>
</evidence>
<sequence length="1460" mass="163958">MTPLPPPVDLVSYESQEELDVQENIELLLLLDDVGLAGQPTVTIDSWFPHHGMGIPDGSGRTKTTVLSIREFSHHVDTVHDNDAAFWGRDIIPDPLDLADNPSTITFADQRWELLPPVGVNLMNIRRDICKLALGLGDASPAGSDEPHRGTSPSPPPEMDMPVDASSANSMDFASSDQQPPPDDSHPELATLGLGDASPAGPDEPHRGTSPSPPPEMDMPVDASSANSMDFASSDQQQPPDDSHPELATLGLGDASPAGPDEPHRGASPSPPPEMDMPVGASSANSMDFASSDQQQPPDDSHPELATLGLGDASPAGSMSSEECDEHLTCREKEWQIRDEVHAMETRKGQGRRDGLVLCDCGMCYGVVANWVNRTTRWRHHKQFTKVAPGERYWDAVPISLPDGRPAVESDDDVELVEDKELGQASSVKVAHEDHVTQRRDQETGDASDALELDDDDRSYSTCISGLDSDSSFSYESCGSKGEESVGTCPDLFSDNDAGSMMDDTEDWWNADDPAKQDVHAATKSLIEAMMSLSTAMAPAEDRDAVQPPVNTLDLLVDLLEWNSEGKMSQDSLTKLLSIMNKHFGELLHSFPSSFQAAWKNFEAFDAPPNRVDLCVNGCVFFEGAHANDAVCPKCKEARWEAYGETGEVDEGKGRRARSQFFWWSIADILRRVYANPQTAELMRAHSRHTPPEDGSFRTIWDAEEWQDRKNVRHKDFFEEARNILLLFSADGAAVWQNKAGVFPMYFQILNLPPQIRTKYEYMELYGLIAGQHPSNCQLLYGKMVDELITLWDEGFVCWDSYEDEHVRLRAMLYAILMDYKGAVEAATVMDVGPPELRTDEEYKRQARTHEGLRDSGDPDLSGDYLEESMRRTGVKFLSEFARLVYFNMVRDFLLDGMHDIMNLVNRIAATLLGLDFTDAMRQHAKDDGAHPTWHATTKVKNAKGEMVEMYKMTHGPFAIPPRPNKASTTLRSVETARKWMGVMRPTKRWGQGHKRVLRTTADKKAAKHIRAHDALKLIQNSTMSTLSAWPRDDGQPRNDLAKLVGRMTLIVRELTTEQVKPEDMELLANEIRLFFEDLESSGAAYAWAVINTHMFSHLVEQLQRYGPMREVWMYAFESFNGYLKRIAKNNAYPVQSIMFNWKRSKVLRLVRGLMLHLERAGNTSRPVAPITTERRPGICVDVSAEGKRVVLKDDDIKDLKVWMQSAIPAYANLREKWERYVNDARSWNRKVRSLHKTRRGKYAQALGKPEHIDEPTFGAYTDPTVWLGRNFTEYESLLMVGPNPVCRSFSYVTIGDGFYRTAGSDRNKSTLHSYFRTFFIDEQLDKDGKVILNKQGVPKTKEVDRHGRITNILRVEIAGRMYTLLKVNWLTKPTEEQIKAYRRRNSILGPDDLTKTVYTFNPQRDPAAFEKNSEPFILANKVEQQVVVIPHPCMETAVILDPTADFFECLKPPLDSDDD</sequence>
<feature type="region of interest" description="Disordered" evidence="1">
    <location>
        <begin position="139"/>
        <end position="327"/>
    </location>
</feature>
<evidence type="ECO:0000313" key="2">
    <source>
        <dbReference type="EMBL" id="KAK3266124.1"/>
    </source>
</evidence>